<evidence type="ECO:0000256" key="2">
    <source>
        <dbReference type="ARBA" id="ARBA00001089"/>
    </source>
</evidence>
<keyword evidence="5 9" id="KW-0378">Hydrolase</keyword>
<organism evidence="10 11">
    <name type="scientific">Reichenbachiella carrageenanivorans</name>
    <dbReference type="NCBI Taxonomy" id="2979869"/>
    <lineage>
        <taxon>Bacteria</taxon>
        <taxon>Pseudomonadati</taxon>
        <taxon>Bacteroidota</taxon>
        <taxon>Cytophagia</taxon>
        <taxon>Cytophagales</taxon>
        <taxon>Reichenbachiellaceae</taxon>
        <taxon>Reichenbachiella</taxon>
    </lineage>
</organism>
<dbReference type="InterPro" id="IPR043137">
    <property type="entry name" value="GGT_ssub_C"/>
</dbReference>
<evidence type="ECO:0000256" key="7">
    <source>
        <dbReference type="ARBA" id="ARBA00023315"/>
    </source>
</evidence>
<evidence type="ECO:0000256" key="6">
    <source>
        <dbReference type="ARBA" id="ARBA00023145"/>
    </source>
</evidence>
<dbReference type="SUPFAM" id="SSF56235">
    <property type="entry name" value="N-terminal nucleophile aminohydrolases (Ntn hydrolases)"/>
    <property type="match status" value="1"/>
</dbReference>
<dbReference type="InterPro" id="IPR029055">
    <property type="entry name" value="Ntn_hydrolases_N"/>
</dbReference>
<comment type="catalytic activity">
    <reaction evidence="8 9">
        <text>an N-terminal (5-L-glutamyl)-[peptide] + an alpha-amino acid = 5-L-glutamyl amino acid + an N-terminal L-alpha-aminoacyl-[peptide]</text>
        <dbReference type="Rhea" id="RHEA:23904"/>
        <dbReference type="Rhea" id="RHEA-COMP:9780"/>
        <dbReference type="Rhea" id="RHEA-COMP:9795"/>
        <dbReference type="ChEBI" id="CHEBI:77644"/>
        <dbReference type="ChEBI" id="CHEBI:78597"/>
        <dbReference type="ChEBI" id="CHEBI:78599"/>
        <dbReference type="ChEBI" id="CHEBI:78608"/>
        <dbReference type="EC" id="2.3.2.2"/>
    </reaction>
</comment>
<evidence type="ECO:0000256" key="9">
    <source>
        <dbReference type="RuleBase" id="RU368036"/>
    </source>
</evidence>
<evidence type="ECO:0000256" key="8">
    <source>
        <dbReference type="ARBA" id="ARBA00047417"/>
    </source>
</evidence>
<comment type="pathway">
    <text evidence="9">Sulfur metabolism; glutathione metabolism.</text>
</comment>
<dbReference type="InterPro" id="IPR000101">
    <property type="entry name" value="GGT_peptidase"/>
</dbReference>
<evidence type="ECO:0000256" key="4">
    <source>
        <dbReference type="ARBA" id="ARBA00022679"/>
    </source>
</evidence>
<comment type="catalytic activity">
    <reaction evidence="1 9">
        <text>an S-substituted glutathione + H2O = an S-substituted L-cysteinylglycine + L-glutamate</text>
        <dbReference type="Rhea" id="RHEA:59468"/>
        <dbReference type="ChEBI" id="CHEBI:15377"/>
        <dbReference type="ChEBI" id="CHEBI:29985"/>
        <dbReference type="ChEBI" id="CHEBI:90779"/>
        <dbReference type="ChEBI" id="CHEBI:143103"/>
        <dbReference type="EC" id="3.4.19.13"/>
    </reaction>
</comment>
<name>A0ABY6CVT7_9BACT</name>
<dbReference type="InterPro" id="IPR051792">
    <property type="entry name" value="GGT_bact"/>
</dbReference>
<dbReference type="Proteomes" id="UP001062165">
    <property type="component" value="Chromosome"/>
</dbReference>
<dbReference type="Gene3D" id="3.60.20.40">
    <property type="match status" value="1"/>
</dbReference>
<dbReference type="PRINTS" id="PR01210">
    <property type="entry name" value="GGTRANSPTASE"/>
</dbReference>
<evidence type="ECO:0000256" key="5">
    <source>
        <dbReference type="ARBA" id="ARBA00022801"/>
    </source>
</evidence>
<evidence type="ECO:0000313" key="11">
    <source>
        <dbReference type="Proteomes" id="UP001062165"/>
    </source>
</evidence>
<keyword evidence="6 9" id="KW-0865">Zymogen</keyword>
<dbReference type="RefSeq" id="WP_263049775.1">
    <property type="nucleotide sequence ID" value="NZ_CP106735.1"/>
</dbReference>
<dbReference type="EC" id="2.3.2.2" evidence="9"/>
<keyword evidence="9" id="KW-0317">Glutathione biosynthesis</keyword>
<gene>
    <name evidence="10" type="primary">ggt</name>
    <name evidence="10" type="ORF">N7E81_11735</name>
</gene>
<dbReference type="NCBIfam" id="TIGR00066">
    <property type="entry name" value="g_glut_trans"/>
    <property type="match status" value="1"/>
</dbReference>
<keyword evidence="4 9" id="KW-0808">Transferase</keyword>
<dbReference type="PANTHER" id="PTHR43199:SF1">
    <property type="entry name" value="GLUTATHIONE HYDROLASE PROENZYME"/>
    <property type="match status" value="1"/>
</dbReference>
<proteinExistence type="inferred from homology"/>
<reference evidence="10" key="1">
    <citation type="submission" date="2022-10" db="EMBL/GenBank/DDBJ databases">
        <title>Comparative genomics and taxonomic characterization of three novel marine species of genus Reichenbachiella exhibiting antioxidant and polysaccharide degradation activities.</title>
        <authorList>
            <person name="Muhammad N."/>
            <person name="Lee Y.-J."/>
            <person name="Ko J."/>
            <person name="Kim S.-G."/>
        </authorList>
    </citation>
    <scope>NUCLEOTIDE SEQUENCE</scope>
    <source>
        <strain evidence="10">Wsw4-B4</strain>
    </source>
</reference>
<dbReference type="PANTHER" id="PTHR43199">
    <property type="entry name" value="GLUTATHIONE HYDROLASE"/>
    <property type="match status" value="1"/>
</dbReference>
<protein>
    <recommendedName>
        <fullName evidence="9">Glutathione hydrolase proenzyme</fullName>
        <ecNumber evidence="9">2.3.2.2</ecNumber>
        <ecNumber evidence="9">3.4.19.13</ecNumber>
    </recommendedName>
    <component>
        <recommendedName>
            <fullName evidence="9">Glutathione hydrolase large chain</fullName>
        </recommendedName>
    </component>
    <component>
        <recommendedName>
            <fullName evidence="9">Glutathione hydrolase small chain</fullName>
        </recommendedName>
    </component>
</protein>
<keyword evidence="11" id="KW-1185">Reference proteome</keyword>
<dbReference type="GO" id="GO:0103068">
    <property type="term" value="F:leukotriene C4 gamma-glutamyl transferase activity"/>
    <property type="evidence" value="ECO:0007669"/>
    <property type="project" value="UniProtKB-EC"/>
</dbReference>
<evidence type="ECO:0000256" key="3">
    <source>
        <dbReference type="ARBA" id="ARBA00009381"/>
    </source>
</evidence>
<accession>A0ABY6CVT7</accession>
<dbReference type="InterPro" id="IPR043138">
    <property type="entry name" value="GGT_lsub"/>
</dbReference>
<dbReference type="Pfam" id="PF01019">
    <property type="entry name" value="G_glu_transpept"/>
    <property type="match status" value="1"/>
</dbReference>
<comment type="PTM">
    <text evidence="9">Cleaved by autocatalysis into a large and a small subunit.</text>
</comment>
<dbReference type="Gene3D" id="1.10.246.130">
    <property type="match status" value="1"/>
</dbReference>
<evidence type="ECO:0000256" key="1">
    <source>
        <dbReference type="ARBA" id="ARBA00001049"/>
    </source>
</evidence>
<dbReference type="EC" id="3.4.19.13" evidence="9"/>
<comment type="similarity">
    <text evidence="3 9">Belongs to the gamma-glutamyltransferase family.</text>
</comment>
<dbReference type="EMBL" id="CP106735">
    <property type="protein sequence ID" value="UXX78029.1"/>
    <property type="molecule type" value="Genomic_DNA"/>
</dbReference>
<sequence length="565" mass="61594">MKIQILLFSITAWLYASCTTIDTTQPETGLLTKNAMVVSAHSLASEAGKQALLAGGNAFDAAVATHFTLAVVYPQAGNLGGGGFAVYRLNDGEIGTLDFREKAPLAATKNMYQDSTGQVVPNKSLVGHLAVGVPGSVDGLLKIHEKYGLLPLATILQPAIDLAKNGHAINKTLAKELNRFKTTFLQVNQRQTPYSKEENWNQGDTLINQDLAKTLTAIRDYGRSGFYKGWVAASIISESKKGHGLLTQADLNRYESKWRKPLVGTYKNHKIITMPPPSAGGITLLQMLQGSEFYDLEKSGYNTSETIHKMIEIERRAYADRSTYLGDPAFVEMPLDRLLSTAYNQSKFSNIDPSLATPSSQIKEGQVEVIESMETTHFSILDQAGNAIAITTTLNSYFGSKVVVQGAGFFLNNEMDDFSAKPGVPNQFGLISTAANAIEPEKRMLSSMTPTIVEKEGKIKMVLGTPGGSTIITSVYQTILNTIDHQMTMQQAVNAPKFHSQWLPDKVYFEQGKFDQPLLDSIASLGHQIEFRKALGKLECIMVHKDGSIEGAPDITRNESVAAGF</sequence>
<comment type="catalytic activity">
    <reaction evidence="2 9">
        <text>glutathione + H2O = L-cysteinylglycine + L-glutamate</text>
        <dbReference type="Rhea" id="RHEA:28807"/>
        <dbReference type="ChEBI" id="CHEBI:15377"/>
        <dbReference type="ChEBI" id="CHEBI:29985"/>
        <dbReference type="ChEBI" id="CHEBI:57925"/>
        <dbReference type="ChEBI" id="CHEBI:61694"/>
        <dbReference type="EC" id="3.4.19.13"/>
    </reaction>
</comment>
<comment type="subunit">
    <text evidence="9">This enzyme consists of two polypeptide chains, which are synthesized in precursor form from a single polypeptide.</text>
</comment>
<keyword evidence="7 9" id="KW-0012">Acyltransferase</keyword>
<evidence type="ECO:0000313" key="10">
    <source>
        <dbReference type="EMBL" id="UXX78029.1"/>
    </source>
</evidence>